<dbReference type="GO" id="GO:0004497">
    <property type="term" value="F:monooxygenase activity"/>
    <property type="evidence" value="ECO:0007669"/>
    <property type="project" value="InterPro"/>
</dbReference>
<dbReference type="Pfam" id="PF00098">
    <property type="entry name" value="zf-CCHC"/>
    <property type="match status" value="1"/>
</dbReference>
<keyword evidence="5 6" id="KW-0408">Iron</keyword>
<feature type="compositionally biased region" description="Basic residues" evidence="8">
    <location>
        <begin position="260"/>
        <end position="276"/>
    </location>
</feature>
<dbReference type="Pfam" id="PF14223">
    <property type="entry name" value="Retrotran_gag_2"/>
    <property type="match status" value="1"/>
</dbReference>
<keyword evidence="4" id="KW-0560">Oxidoreductase</keyword>
<organism evidence="10 11">
    <name type="scientific">Escallonia rubra</name>
    <dbReference type="NCBI Taxonomy" id="112253"/>
    <lineage>
        <taxon>Eukaryota</taxon>
        <taxon>Viridiplantae</taxon>
        <taxon>Streptophyta</taxon>
        <taxon>Embryophyta</taxon>
        <taxon>Tracheophyta</taxon>
        <taxon>Spermatophyta</taxon>
        <taxon>Magnoliopsida</taxon>
        <taxon>eudicotyledons</taxon>
        <taxon>Gunneridae</taxon>
        <taxon>Pentapetalae</taxon>
        <taxon>asterids</taxon>
        <taxon>campanulids</taxon>
        <taxon>Escalloniales</taxon>
        <taxon>Escalloniaceae</taxon>
        <taxon>Escallonia</taxon>
    </lineage>
</organism>
<dbReference type="InterPro" id="IPR001128">
    <property type="entry name" value="Cyt_P450"/>
</dbReference>
<comment type="similarity">
    <text evidence="2">Belongs to the cytochrome P450 family.</text>
</comment>
<dbReference type="InterPro" id="IPR002401">
    <property type="entry name" value="Cyt_P450_E_grp-I"/>
</dbReference>
<dbReference type="Gene3D" id="1.10.630.10">
    <property type="entry name" value="Cytochrome P450"/>
    <property type="match status" value="2"/>
</dbReference>
<keyword evidence="6" id="KW-0349">Heme</keyword>
<feature type="region of interest" description="Disordered" evidence="8">
    <location>
        <begin position="291"/>
        <end position="317"/>
    </location>
</feature>
<dbReference type="PRINTS" id="PR00385">
    <property type="entry name" value="P450"/>
</dbReference>
<feature type="region of interest" description="Disordered" evidence="8">
    <location>
        <begin position="230"/>
        <end position="276"/>
    </location>
</feature>
<gene>
    <name evidence="10" type="ORF">RJ640_005030</name>
</gene>
<evidence type="ECO:0000256" key="7">
    <source>
        <dbReference type="PROSITE-ProRule" id="PRU00047"/>
    </source>
</evidence>
<dbReference type="GO" id="GO:0003676">
    <property type="term" value="F:nucleic acid binding"/>
    <property type="evidence" value="ECO:0007669"/>
    <property type="project" value="InterPro"/>
</dbReference>
<dbReference type="GO" id="GO:0016705">
    <property type="term" value="F:oxidoreductase activity, acting on paired donors, with incorporation or reduction of molecular oxygen"/>
    <property type="evidence" value="ECO:0007669"/>
    <property type="project" value="InterPro"/>
</dbReference>
<dbReference type="EMBL" id="JAVXUO010002540">
    <property type="protein sequence ID" value="KAK2972010.1"/>
    <property type="molecule type" value="Genomic_DNA"/>
</dbReference>
<dbReference type="PROSITE" id="PS50158">
    <property type="entry name" value="ZF_CCHC"/>
    <property type="match status" value="1"/>
</dbReference>
<comment type="caution">
    <text evidence="10">The sequence shown here is derived from an EMBL/GenBank/DDBJ whole genome shotgun (WGS) entry which is preliminary data.</text>
</comment>
<keyword evidence="7" id="KW-0862">Zinc</keyword>
<evidence type="ECO:0000313" key="11">
    <source>
        <dbReference type="Proteomes" id="UP001187471"/>
    </source>
</evidence>
<comment type="cofactor">
    <cofactor evidence="1 6">
        <name>heme</name>
        <dbReference type="ChEBI" id="CHEBI:30413"/>
    </cofactor>
</comment>
<dbReference type="Pfam" id="PF22936">
    <property type="entry name" value="Pol_BBD"/>
    <property type="match status" value="1"/>
</dbReference>
<dbReference type="SMART" id="SM00343">
    <property type="entry name" value="ZnF_C2HC"/>
    <property type="match status" value="1"/>
</dbReference>
<dbReference type="Pfam" id="PF00067">
    <property type="entry name" value="p450"/>
    <property type="match status" value="2"/>
</dbReference>
<feature type="compositionally biased region" description="Low complexity" evidence="8">
    <location>
        <begin position="249"/>
        <end position="259"/>
    </location>
</feature>
<dbReference type="SUPFAM" id="SSF57756">
    <property type="entry name" value="Retrovirus zinc finger-like domains"/>
    <property type="match status" value="1"/>
</dbReference>
<evidence type="ECO:0000256" key="8">
    <source>
        <dbReference type="SAM" id="MobiDB-lite"/>
    </source>
</evidence>
<dbReference type="InterPro" id="IPR036396">
    <property type="entry name" value="Cyt_P450_sf"/>
</dbReference>
<keyword evidence="3 6" id="KW-0479">Metal-binding</keyword>
<dbReference type="CDD" id="cd11064">
    <property type="entry name" value="CYP86A"/>
    <property type="match status" value="2"/>
</dbReference>
<dbReference type="Proteomes" id="UP001187471">
    <property type="component" value="Unassembled WGS sequence"/>
</dbReference>
<evidence type="ECO:0000256" key="2">
    <source>
        <dbReference type="ARBA" id="ARBA00010617"/>
    </source>
</evidence>
<evidence type="ECO:0000256" key="1">
    <source>
        <dbReference type="ARBA" id="ARBA00001971"/>
    </source>
</evidence>
<keyword evidence="7" id="KW-0863">Zinc-finger</keyword>
<keyword evidence="11" id="KW-1185">Reference proteome</keyword>
<dbReference type="SUPFAM" id="SSF48264">
    <property type="entry name" value="Cytochrome P450"/>
    <property type="match status" value="2"/>
</dbReference>
<dbReference type="InterPro" id="IPR001878">
    <property type="entry name" value="Znf_CCHC"/>
</dbReference>
<sequence length="1364" mass="154551">MLPRVLREANRIHEFAAEVLRESGGTFIIKGPWFSNVEMIVTAMAEEGKGKIEKFNGMNFQWWKMQVEDYLYQKDLYLPLVGEKPEAMNASEWAILDRKALATVRLSLTPQVAFNISKEKTTAAVMKALEKLYEKPSASNKVFLMKKLFNMRMSENGSVVDHLNDFNGVTNQLESVGINFDDEIRALLFLCSLPDSWNNLVTTVSNSTISGTLTLNDVVSSVMNDEMRRKTIGDGISSSTALSVESRGRQNNKQNNRGRSPTRGRSKSRGKSKSKGRTIVCWNCNKEGHKKNDCTEPKKKKGAGGRQGDDEGANMVSSNERTYDDLCLSATVDDNSKVWYVDSGASIHCTPHRDCFSDYVHGDYGHVTVGNGYRCSIVGKGKVKIKLSNGGTLILNDVRHIPELQKNLISVSGLDREGYFVAFGEKQWKVTKGSMVVARGERVGTLYTLSEDKEYMELDEPEDGRIPRIESPEVLDETTDTEIGAGDQQQVPETLNLRRRDGILNADNVLWETQRKTTMSLLNHSKFHKFSERTSWNKVKKGLIPILQHATEKGLEVDLQGLFERLTYDSVCILVLGHDPASLSIDLPHIPSEKAFGEAEEALLYRHVLPESIWKLQKWLDIGKERKLTKAWKAFDHFLAHCIAMKREELIKRRARSAQDDHQEEEDLEDADLLTPLLEAYKGMSGTSGNCDKFLRDALVSLVFAGRESTGAALTWFFWLLSTNPLVETKIREEIKANMTINPDNEKYWRLFDIVVSNKLVYLHGALCESLRLFAPVPLQHKAPLEPDILPSGHRISKNMKTVISFYSMGRMESIWGKDCLEFKPERWISDQGGIKHVPSYKFVAFNAGPRSCLGTPAETGKLLHFLSHIRPRRNSLIPINWPLIGMLPRVLREANRIHEFATEVLRESGGTFIIKGPWFSNVEMIVTGDPANVHHILSKNFSNYPKGPEFNKIFDILGDGIFNADKVLWETQRKTTMSLLNHSKFHKFSERTSWNKVKKGLIPILQHATEKGLEVDLQGLFERLTYDSVCILVLGHDPASLSIDLPHIPSEKAFGEAEEAVLYRHVLPESIWKLQKWLDIGKEKKLTKAWKAFDHFLAHCIAMKREELIKRRARSAHDDHQDEEDLEDADLLTPFLEAYKGMSGASGNCDKFLRDALLSLVFAGRDTTSAALTWFFWLLSTNPQVETKIREEIKANMTINPDNDKYWRLFDIDVLHKLVYLHGALCESLRLFPPVPLQHKAPLEPDILPSGHRISKNMKTVISFYSMGRMESIWGKDCLEFKPERWISDQGGIKHVPSYKFVAFNAGPRSCLGKDMSFTQMKIVAAAIVHHYHVEVVQGHPISLSNSVVLHMKHGLKVRVTRT</sequence>
<evidence type="ECO:0000313" key="10">
    <source>
        <dbReference type="EMBL" id="KAK2972010.1"/>
    </source>
</evidence>
<feature type="binding site" description="axial binding residue" evidence="6">
    <location>
        <position position="1312"/>
    </location>
    <ligand>
        <name>heme</name>
        <dbReference type="ChEBI" id="CHEBI:30413"/>
    </ligand>
    <ligandPart>
        <name>Fe</name>
        <dbReference type="ChEBI" id="CHEBI:18248"/>
    </ligandPart>
</feature>
<evidence type="ECO:0000256" key="4">
    <source>
        <dbReference type="ARBA" id="ARBA00023002"/>
    </source>
</evidence>
<dbReference type="GO" id="GO:0005506">
    <property type="term" value="F:iron ion binding"/>
    <property type="evidence" value="ECO:0007669"/>
    <property type="project" value="InterPro"/>
</dbReference>
<protein>
    <recommendedName>
        <fullName evidence="9">CCHC-type domain-containing protein</fullName>
    </recommendedName>
</protein>
<dbReference type="PRINTS" id="PR00463">
    <property type="entry name" value="EP450I"/>
</dbReference>
<dbReference type="InterPro" id="IPR036875">
    <property type="entry name" value="Znf_CCHC_sf"/>
</dbReference>
<dbReference type="PANTHER" id="PTHR24296">
    <property type="entry name" value="CYTOCHROME P450"/>
    <property type="match status" value="1"/>
</dbReference>
<evidence type="ECO:0000256" key="6">
    <source>
        <dbReference type="PIRSR" id="PIRSR602401-1"/>
    </source>
</evidence>
<dbReference type="GO" id="GO:0020037">
    <property type="term" value="F:heme binding"/>
    <property type="evidence" value="ECO:0007669"/>
    <property type="project" value="InterPro"/>
</dbReference>
<proteinExistence type="inferred from homology"/>
<accession>A0AA88R873</accession>
<evidence type="ECO:0000256" key="5">
    <source>
        <dbReference type="ARBA" id="ARBA00023004"/>
    </source>
</evidence>
<dbReference type="InterPro" id="IPR017972">
    <property type="entry name" value="Cyt_P450_CS"/>
</dbReference>
<dbReference type="InterPro" id="IPR054722">
    <property type="entry name" value="PolX-like_BBD"/>
</dbReference>
<evidence type="ECO:0000256" key="3">
    <source>
        <dbReference type="ARBA" id="ARBA00022723"/>
    </source>
</evidence>
<dbReference type="PROSITE" id="PS00086">
    <property type="entry name" value="CYTOCHROME_P450"/>
    <property type="match status" value="2"/>
</dbReference>
<name>A0AA88R873_9ASTE</name>
<feature type="domain" description="CCHC-type" evidence="9">
    <location>
        <begin position="281"/>
        <end position="296"/>
    </location>
</feature>
<evidence type="ECO:0000259" key="9">
    <source>
        <dbReference type="PROSITE" id="PS50158"/>
    </source>
</evidence>
<reference evidence="10" key="1">
    <citation type="submission" date="2022-12" db="EMBL/GenBank/DDBJ databases">
        <title>Draft genome assemblies for two species of Escallonia (Escalloniales).</title>
        <authorList>
            <person name="Chanderbali A."/>
            <person name="Dervinis C."/>
            <person name="Anghel I."/>
            <person name="Soltis D."/>
            <person name="Soltis P."/>
            <person name="Zapata F."/>
        </authorList>
    </citation>
    <scope>NUCLEOTIDE SEQUENCE</scope>
    <source>
        <strain evidence="10">UCBG92.1500</strain>
        <tissue evidence="10">Leaf</tissue>
    </source>
</reference>
<dbReference type="GO" id="GO:0008270">
    <property type="term" value="F:zinc ion binding"/>
    <property type="evidence" value="ECO:0007669"/>
    <property type="project" value="UniProtKB-KW"/>
</dbReference>
<dbReference type="GO" id="GO:0006629">
    <property type="term" value="P:lipid metabolic process"/>
    <property type="evidence" value="ECO:0007669"/>
    <property type="project" value="UniProtKB-ARBA"/>
</dbReference>